<evidence type="ECO:0000256" key="1">
    <source>
        <dbReference type="SAM" id="MobiDB-lite"/>
    </source>
</evidence>
<comment type="caution">
    <text evidence="2">The sequence shown here is derived from an EMBL/GenBank/DDBJ whole genome shotgun (WGS) entry which is preliminary data.</text>
</comment>
<name>A0A815XWS9_9BILA</name>
<feature type="non-terminal residue" evidence="2">
    <location>
        <position position="1"/>
    </location>
</feature>
<dbReference type="Proteomes" id="UP000663845">
    <property type="component" value="Unassembled WGS sequence"/>
</dbReference>
<accession>A0A815XWS9</accession>
<organism evidence="2 3">
    <name type="scientific">Adineta steineri</name>
    <dbReference type="NCBI Taxonomy" id="433720"/>
    <lineage>
        <taxon>Eukaryota</taxon>
        <taxon>Metazoa</taxon>
        <taxon>Spiralia</taxon>
        <taxon>Gnathifera</taxon>
        <taxon>Rotifera</taxon>
        <taxon>Eurotatoria</taxon>
        <taxon>Bdelloidea</taxon>
        <taxon>Adinetida</taxon>
        <taxon>Adinetidae</taxon>
        <taxon>Adineta</taxon>
    </lineage>
</organism>
<feature type="compositionally biased region" description="Polar residues" evidence="1">
    <location>
        <begin position="1"/>
        <end position="22"/>
    </location>
</feature>
<evidence type="ECO:0000313" key="2">
    <source>
        <dbReference type="EMBL" id="CAF1563020.1"/>
    </source>
</evidence>
<proteinExistence type="predicted"/>
<dbReference type="AlphaFoldDB" id="A0A815XWS9"/>
<dbReference type="EMBL" id="CAJNOG010006953">
    <property type="protein sequence ID" value="CAF1563020.1"/>
    <property type="molecule type" value="Genomic_DNA"/>
</dbReference>
<evidence type="ECO:0000313" key="3">
    <source>
        <dbReference type="Proteomes" id="UP000663845"/>
    </source>
</evidence>
<gene>
    <name evidence="2" type="ORF">JYZ213_LOCUS46987</name>
</gene>
<reference evidence="2" key="1">
    <citation type="submission" date="2021-02" db="EMBL/GenBank/DDBJ databases">
        <authorList>
            <person name="Nowell W R."/>
        </authorList>
    </citation>
    <scope>NUCLEOTIDE SEQUENCE</scope>
</reference>
<protein>
    <submittedName>
        <fullName evidence="2">Uncharacterized protein</fullName>
    </submittedName>
</protein>
<sequence length="64" mass="6932">MSVDSNAVAPSNSIQPNKNLGSIDNLRDNQDDTLTSVLTSLAGTIKDFTESPYFPKMAFKKIPS</sequence>
<feature type="region of interest" description="Disordered" evidence="1">
    <location>
        <begin position="1"/>
        <end position="28"/>
    </location>
</feature>